<dbReference type="AlphaFoldDB" id="U3BZE9"/>
<dbReference type="Proteomes" id="UP000016567">
    <property type="component" value="Unassembled WGS sequence"/>
</dbReference>
<evidence type="ECO:0000313" key="1">
    <source>
        <dbReference type="EMBL" id="GAD74669.1"/>
    </source>
</evidence>
<dbReference type="EMBL" id="BATL01000013">
    <property type="protein sequence ID" value="GAD74669.1"/>
    <property type="molecule type" value="Genomic_DNA"/>
</dbReference>
<evidence type="ECO:0000313" key="2">
    <source>
        <dbReference type="Proteomes" id="UP000016567"/>
    </source>
</evidence>
<evidence type="ECO:0008006" key="3">
    <source>
        <dbReference type="Google" id="ProtNLM"/>
    </source>
</evidence>
<protein>
    <recommendedName>
        <fullName evidence="3">Threonine transporter RhtB</fullName>
    </recommendedName>
</protein>
<comment type="caution">
    <text evidence="1">The sequence shown here is derived from an EMBL/GenBank/DDBJ whole genome shotgun (WGS) entry which is preliminary data.</text>
</comment>
<dbReference type="eggNOG" id="ENOG5031VUC">
    <property type="taxonomic scope" value="Bacteria"/>
</dbReference>
<organism evidence="1 2">
    <name type="scientific">Vibrio azureus NBRC 104587</name>
    <dbReference type="NCBI Taxonomy" id="1219077"/>
    <lineage>
        <taxon>Bacteria</taxon>
        <taxon>Pseudomonadati</taxon>
        <taxon>Pseudomonadota</taxon>
        <taxon>Gammaproteobacteria</taxon>
        <taxon>Vibrionales</taxon>
        <taxon>Vibrionaceae</taxon>
        <taxon>Vibrio</taxon>
    </lineage>
</organism>
<accession>U3BZE9</accession>
<keyword evidence="2" id="KW-1185">Reference proteome</keyword>
<reference evidence="1 2" key="1">
    <citation type="submission" date="2013-09" db="EMBL/GenBank/DDBJ databases">
        <title>Whole genome shotgun sequence of Vibrio azureus NBRC 104587.</title>
        <authorList>
            <person name="Isaki S."/>
            <person name="Hosoyama A."/>
            <person name="Numata M."/>
            <person name="Hashimoto M."/>
            <person name="Hosoyama Y."/>
            <person name="Tsuchikane K."/>
            <person name="Noguchi M."/>
            <person name="Hirakata S."/>
            <person name="Ichikawa N."/>
            <person name="Ohji S."/>
            <person name="Yamazoe A."/>
            <person name="Fujita N."/>
        </authorList>
    </citation>
    <scope>NUCLEOTIDE SEQUENCE [LARGE SCALE GENOMIC DNA]</scope>
    <source>
        <strain evidence="1 2">NBRC 104587</strain>
    </source>
</reference>
<sequence length="188" mass="22549">MRLLFRFTIILIAFIAILLGTMAWKMTPQQEFLSRGMQWKWHWEYFIPFSNGIQVTRTKDTRQLLLRRVYLEESVAVFLGTTLDNKLEIDILAEDHCTKGDIKWIALSVNHKKRSHRPMECETSGESYLYRYIASNISSIEIGINEFYIREDFNNWPAHELKADQFRQQHSTFFRNQEGHNDERWLRD</sequence>
<gene>
    <name evidence="1" type="ORF">VAZ01S_013_00760</name>
</gene>
<proteinExistence type="predicted"/>
<dbReference type="RefSeq" id="WP_021708449.1">
    <property type="nucleotide sequence ID" value="NZ_BAOB01000176.1"/>
</dbReference>
<name>U3BZE9_9VIBR</name>
<dbReference type="OrthoDB" id="5872968at2"/>